<dbReference type="InParanoid" id="A0A1Y2MAP6"/>
<protein>
    <submittedName>
        <fullName evidence="2">Uncharacterized protein</fullName>
    </submittedName>
</protein>
<feature type="compositionally biased region" description="Gly residues" evidence="1">
    <location>
        <begin position="432"/>
        <end position="441"/>
    </location>
</feature>
<feature type="region of interest" description="Disordered" evidence="1">
    <location>
        <begin position="36"/>
        <end position="82"/>
    </location>
</feature>
<feature type="compositionally biased region" description="Gly residues" evidence="1">
    <location>
        <begin position="386"/>
        <end position="403"/>
    </location>
</feature>
<dbReference type="OMA" id="YDKRAQA"/>
<feature type="compositionally biased region" description="Basic and acidic residues" evidence="1">
    <location>
        <begin position="404"/>
        <end position="431"/>
    </location>
</feature>
<evidence type="ECO:0000313" key="3">
    <source>
        <dbReference type="Proteomes" id="UP000193240"/>
    </source>
</evidence>
<accession>A0A1Y2MAP6</accession>
<gene>
    <name evidence="2" type="ORF">B5807_02537</name>
</gene>
<reference evidence="2 3" key="1">
    <citation type="journal article" date="2017" name="Genome Announc.">
        <title>Genome sequence of the saprophytic ascomycete Epicoccum nigrum ICMP 19927 strain isolated from New Zealand.</title>
        <authorList>
            <person name="Fokin M."/>
            <person name="Fleetwood D."/>
            <person name="Weir B.S."/>
            <person name="Villas-Boas S.G."/>
        </authorList>
    </citation>
    <scope>NUCLEOTIDE SEQUENCE [LARGE SCALE GENOMIC DNA]</scope>
    <source>
        <strain evidence="2 3">ICMP 19927</strain>
    </source>
</reference>
<evidence type="ECO:0000256" key="1">
    <source>
        <dbReference type="SAM" id="MobiDB-lite"/>
    </source>
</evidence>
<dbReference type="AlphaFoldDB" id="A0A1Y2MAP6"/>
<dbReference type="PANTHER" id="PTHR38887">
    <property type="entry name" value="CHROMOSOME 21, WHOLE GENOME SHOTGUN SEQUENCE"/>
    <property type="match status" value="1"/>
</dbReference>
<feature type="region of interest" description="Disordered" evidence="1">
    <location>
        <begin position="1"/>
        <end position="20"/>
    </location>
</feature>
<dbReference type="InterPro" id="IPR053221">
    <property type="entry name" value="Burnettramic_acid_biosynth"/>
</dbReference>
<feature type="compositionally biased region" description="Low complexity" evidence="1">
    <location>
        <begin position="7"/>
        <end position="17"/>
    </location>
</feature>
<dbReference type="EMBL" id="KZ107839">
    <property type="protein sequence ID" value="OSS53184.1"/>
    <property type="molecule type" value="Genomic_DNA"/>
</dbReference>
<name>A0A1Y2MAP6_EPING</name>
<keyword evidence="3" id="KW-1185">Reference proteome</keyword>
<proteinExistence type="predicted"/>
<feature type="compositionally biased region" description="Basic and acidic residues" evidence="1">
    <location>
        <begin position="68"/>
        <end position="78"/>
    </location>
</feature>
<evidence type="ECO:0000313" key="2">
    <source>
        <dbReference type="EMBL" id="OSS53184.1"/>
    </source>
</evidence>
<dbReference type="Proteomes" id="UP000193240">
    <property type="component" value="Unassembled WGS sequence"/>
</dbReference>
<dbReference type="PANTHER" id="PTHR38887:SF1">
    <property type="entry name" value="RAS MODIFICATION PROTEIN ERF4"/>
    <property type="match status" value="1"/>
</dbReference>
<feature type="region of interest" description="Disordered" evidence="1">
    <location>
        <begin position="386"/>
        <end position="441"/>
    </location>
</feature>
<organism evidence="2 3">
    <name type="scientific">Epicoccum nigrum</name>
    <name type="common">Soil fungus</name>
    <name type="synonym">Epicoccum purpurascens</name>
    <dbReference type="NCBI Taxonomy" id="105696"/>
    <lineage>
        <taxon>Eukaryota</taxon>
        <taxon>Fungi</taxon>
        <taxon>Dikarya</taxon>
        <taxon>Ascomycota</taxon>
        <taxon>Pezizomycotina</taxon>
        <taxon>Dothideomycetes</taxon>
        <taxon>Pleosporomycetidae</taxon>
        <taxon>Pleosporales</taxon>
        <taxon>Pleosporineae</taxon>
        <taxon>Didymellaceae</taxon>
        <taxon>Epicoccum</taxon>
    </lineage>
</organism>
<sequence length="530" mass="57164">MNRRQRGTTGRGQAAAGGPVGLLVRGLAAGIGLASESYQHRKEKKASQSQPRQDDDNDDDDYYTTQTQERRHSQHDAHMSQQMDEAVWQLDEAQDQLSERDHRSNTPTDDQVAGLADSFLIAHARPPPYSATQLSLPVVITQRRPESRTKGFVRAYSPLLEDVGIDQATFLDFLDNLNKSLAPSPWIQAINLAAFAGQSVPEPFTIMISIAVKKVADAASELHSRSKTNVFLDRVNQDFFAPCGLVALIMTWKPNQKDALLTTAEFDMQSSIAKASDFSKSRRRFESSSGATSFEWPQTAPLVFPALDELPGEKQAAIKRSGKFVGEYMDKRARAKWAGENPDSALANANGKETFSSRYADPNHPASSGDPIALLTGGFIQAGFGRQRGGIGGREGAMGIGGGRMDRMGGGRMDRMGGGRMDRTGGGRMDRMAGGGMDRFGGGRMERFGGSQSLRQDDRMELSGGGRGIGLAGRGQGGIGGTGVGPLTLIEGAKKLLQDDVLYLMIVQRPTEDDMAAAAQRMASAGQGRY</sequence>